<proteinExistence type="predicted"/>
<accession>A0AAV4TIM8</accession>
<gene>
    <name evidence="1" type="ORF">CEXT_69501</name>
</gene>
<organism evidence="1 2">
    <name type="scientific">Caerostris extrusa</name>
    <name type="common">Bark spider</name>
    <name type="synonym">Caerostris bankana</name>
    <dbReference type="NCBI Taxonomy" id="172846"/>
    <lineage>
        <taxon>Eukaryota</taxon>
        <taxon>Metazoa</taxon>
        <taxon>Ecdysozoa</taxon>
        <taxon>Arthropoda</taxon>
        <taxon>Chelicerata</taxon>
        <taxon>Arachnida</taxon>
        <taxon>Araneae</taxon>
        <taxon>Araneomorphae</taxon>
        <taxon>Entelegynae</taxon>
        <taxon>Araneoidea</taxon>
        <taxon>Araneidae</taxon>
        <taxon>Caerostris</taxon>
    </lineage>
</organism>
<sequence>MNIQSCTYQRIFNPETPSTSQWNDQCLSEYLWSETWTCPEEGFLIPNNIHLFHGLGGGGGGLYSLVHRAVINTPPRRSLRSNFLEMGQASALVPTHSSGCLMRRPKNILLRRIVNCPSTRQQNFGKKI</sequence>
<dbReference type="EMBL" id="BPLR01011043">
    <property type="protein sequence ID" value="GIY43833.1"/>
    <property type="molecule type" value="Genomic_DNA"/>
</dbReference>
<evidence type="ECO:0000313" key="1">
    <source>
        <dbReference type="EMBL" id="GIY43833.1"/>
    </source>
</evidence>
<name>A0AAV4TIM8_CAEEX</name>
<protein>
    <submittedName>
        <fullName evidence="1">Uncharacterized protein</fullName>
    </submittedName>
</protein>
<dbReference type="Proteomes" id="UP001054945">
    <property type="component" value="Unassembled WGS sequence"/>
</dbReference>
<reference evidence="1 2" key="1">
    <citation type="submission" date="2021-06" db="EMBL/GenBank/DDBJ databases">
        <title>Caerostris extrusa draft genome.</title>
        <authorList>
            <person name="Kono N."/>
            <person name="Arakawa K."/>
        </authorList>
    </citation>
    <scope>NUCLEOTIDE SEQUENCE [LARGE SCALE GENOMIC DNA]</scope>
</reference>
<dbReference type="AlphaFoldDB" id="A0AAV4TIM8"/>
<comment type="caution">
    <text evidence="1">The sequence shown here is derived from an EMBL/GenBank/DDBJ whole genome shotgun (WGS) entry which is preliminary data.</text>
</comment>
<evidence type="ECO:0000313" key="2">
    <source>
        <dbReference type="Proteomes" id="UP001054945"/>
    </source>
</evidence>
<keyword evidence="2" id="KW-1185">Reference proteome</keyword>